<evidence type="ECO:0008006" key="3">
    <source>
        <dbReference type="Google" id="ProtNLM"/>
    </source>
</evidence>
<proteinExistence type="predicted"/>
<protein>
    <recommendedName>
        <fullName evidence="3">PLAT domain-containing protein</fullName>
    </recommendedName>
</protein>
<gene>
    <name evidence="1" type="ORF">LMG26411_04719</name>
</gene>
<dbReference type="Proteomes" id="UP000672657">
    <property type="component" value="Unassembled WGS sequence"/>
</dbReference>
<name>A0ABN7Q2M1_9BURK</name>
<keyword evidence="2" id="KW-1185">Reference proteome</keyword>
<dbReference type="EMBL" id="CAJPVI010000031">
    <property type="protein sequence ID" value="CAG2154777.1"/>
    <property type="molecule type" value="Genomic_DNA"/>
</dbReference>
<evidence type="ECO:0000313" key="2">
    <source>
        <dbReference type="Proteomes" id="UP000672657"/>
    </source>
</evidence>
<dbReference type="RefSeq" id="WP_211955675.1">
    <property type="nucleotide sequence ID" value="NZ_CAJPVI010000031.1"/>
</dbReference>
<accession>A0ABN7Q2M1</accession>
<evidence type="ECO:0000313" key="1">
    <source>
        <dbReference type="EMBL" id="CAG2154777.1"/>
    </source>
</evidence>
<sequence length="156" mass="16881">MAYHVSAVFDNSIVRAGSSTNIILRVSVTDENGHGVRHLNKGNFRILDFMGPHDDGLFNPAYCNIESFSALDAAGQSEFDREACSGYYTLYVSPAGDWWQQKTLAITVQILEDLDVKPGVGHGPGHLAGAGATFAYCHTIAQLTFKIPEGTSWTDG</sequence>
<comment type="caution">
    <text evidence="1">The sequence shown here is derived from an EMBL/GenBank/DDBJ whole genome shotgun (WGS) entry which is preliminary data.</text>
</comment>
<reference evidence="1 2" key="1">
    <citation type="submission" date="2021-03" db="EMBL/GenBank/DDBJ databases">
        <authorList>
            <person name="Peeters C."/>
        </authorList>
    </citation>
    <scope>NUCLEOTIDE SEQUENCE [LARGE SCALE GENOMIC DNA]</scope>
    <source>
        <strain evidence="1 2">LMG 26411</strain>
    </source>
</reference>
<organism evidence="1 2">
    <name type="scientific">Cupriavidus numazuensis</name>
    <dbReference type="NCBI Taxonomy" id="221992"/>
    <lineage>
        <taxon>Bacteria</taxon>
        <taxon>Pseudomonadati</taxon>
        <taxon>Pseudomonadota</taxon>
        <taxon>Betaproteobacteria</taxon>
        <taxon>Burkholderiales</taxon>
        <taxon>Burkholderiaceae</taxon>
        <taxon>Cupriavidus</taxon>
    </lineage>
</organism>